<dbReference type="AlphaFoldDB" id="A0A7J4IR65"/>
<proteinExistence type="predicted"/>
<accession>A0A7J4IR65</accession>
<evidence type="ECO:0000313" key="2">
    <source>
        <dbReference type="Proteomes" id="UP000577419"/>
    </source>
</evidence>
<dbReference type="Proteomes" id="UP000577419">
    <property type="component" value="Unassembled WGS sequence"/>
</dbReference>
<protein>
    <submittedName>
        <fullName evidence="1">Uncharacterized protein</fullName>
    </submittedName>
</protein>
<gene>
    <name evidence="1" type="ORF">HA237_00980</name>
</gene>
<comment type="caution">
    <text evidence="1">The sequence shown here is derived from an EMBL/GenBank/DDBJ whole genome shotgun (WGS) entry which is preliminary data.</text>
</comment>
<name>A0A7J4IR65_9ARCH</name>
<evidence type="ECO:0000313" key="1">
    <source>
        <dbReference type="EMBL" id="HIH07922.1"/>
    </source>
</evidence>
<organism evidence="1 2">
    <name type="scientific">Candidatus Iainarchaeum sp</name>
    <dbReference type="NCBI Taxonomy" id="3101447"/>
    <lineage>
        <taxon>Archaea</taxon>
        <taxon>Candidatus Iainarchaeota</taxon>
        <taxon>Candidatus Iainarchaeia</taxon>
        <taxon>Candidatus Iainarchaeales</taxon>
        <taxon>Candidatus Iainarchaeaceae</taxon>
        <taxon>Candidatus Iainarchaeum</taxon>
    </lineage>
</organism>
<reference evidence="2" key="1">
    <citation type="journal article" date="2020" name="bioRxiv">
        <title>A rank-normalized archaeal taxonomy based on genome phylogeny resolves widespread incomplete and uneven classifications.</title>
        <authorList>
            <person name="Rinke C."/>
            <person name="Chuvochina M."/>
            <person name="Mussig A.J."/>
            <person name="Chaumeil P.-A."/>
            <person name="Waite D.W."/>
            <person name="Whitman W.B."/>
            <person name="Parks D.H."/>
            <person name="Hugenholtz P."/>
        </authorList>
    </citation>
    <scope>NUCLEOTIDE SEQUENCE [LARGE SCALE GENOMIC DNA]</scope>
</reference>
<sequence>MAKKAKPRKPKSRALEEVSATLFKLELNASLRKPRNAETIAKKYRSIGRNDLAKIILQTSKKKNLDRTEINALTKKAKLK</sequence>
<dbReference type="EMBL" id="DUFG01000006">
    <property type="protein sequence ID" value="HIH07922.1"/>
    <property type="molecule type" value="Genomic_DNA"/>
</dbReference>